<accession>A0ABU0KAF0</accession>
<feature type="region of interest" description="Disordered" evidence="1">
    <location>
        <begin position="1"/>
        <end position="23"/>
    </location>
</feature>
<dbReference type="RefSeq" id="WP_258905837.1">
    <property type="nucleotide sequence ID" value="NZ_JAUSWC010000001.1"/>
</dbReference>
<organism evidence="2 3">
    <name type="scientific">Streptomyces thermodiastaticus</name>
    <dbReference type="NCBI Taxonomy" id="44061"/>
    <lineage>
        <taxon>Bacteria</taxon>
        <taxon>Bacillati</taxon>
        <taxon>Actinomycetota</taxon>
        <taxon>Actinomycetes</taxon>
        <taxon>Kitasatosporales</taxon>
        <taxon>Streptomycetaceae</taxon>
        <taxon>Streptomyces</taxon>
    </lineage>
</organism>
<name>A0ABU0KAF0_9ACTN</name>
<keyword evidence="3" id="KW-1185">Reference proteome</keyword>
<dbReference type="Proteomes" id="UP001236795">
    <property type="component" value="Unassembled WGS sequence"/>
</dbReference>
<evidence type="ECO:0000313" key="2">
    <source>
        <dbReference type="EMBL" id="MDQ0485274.1"/>
    </source>
</evidence>
<gene>
    <name evidence="2" type="ORF">QO019_000104</name>
</gene>
<evidence type="ECO:0000256" key="1">
    <source>
        <dbReference type="SAM" id="MobiDB-lite"/>
    </source>
</evidence>
<dbReference type="EMBL" id="JAUSWC010000001">
    <property type="protein sequence ID" value="MDQ0485274.1"/>
    <property type="molecule type" value="Genomic_DNA"/>
</dbReference>
<protein>
    <submittedName>
        <fullName evidence="2">Uncharacterized protein</fullName>
    </submittedName>
</protein>
<proteinExistence type="predicted"/>
<reference evidence="2 3" key="1">
    <citation type="submission" date="2023-07" db="EMBL/GenBank/DDBJ databases">
        <title>Genomic Encyclopedia of Type Strains, Phase IV (KMG-IV): sequencing the most valuable type-strain genomes for metagenomic binning, comparative biology and taxonomic classification.</title>
        <authorList>
            <person name="Goeker M."/>
        </authorList>
    </citation>
    <scope>NUCLEOTIDE SEQUENCE [LARGE SCALE GENOMIC DNA]</scope>
    <source>
        <strain evidence="2 3">DSM 40573</strain>
    </source>
</reference>
<comment type="caution">
    <text evidence="2">The sequence shown here is derived from an EMBL/GenBank/DDBJ whole genome shotgun (WGS) entry which is preliminary data.</text>
</comment>
<sequence length="78" mass="8565">MAHPTEHPHIVVHPPALDGSRRVTSDDETLGVATHTDDVGEILRLAGLYVTDVEDADFIEWQGGGPDDWPGLFEHHES</sequence>
<evidence type="ECO:0000313" key="3">
    <source>
        <dbReference type="Proteomes" id="UP001236795"/>
    </source>
</evidence>